<feature type="chain" id="PRO_5046304672" evidence="1">
    <location>
        <begin position="21"/>
        <end position="260"/>
    </location>
</feature>
<dbReference type="Proteomes" id="UP000642468">
    <property type="component" value="Unassembled WGS sequence"/>
</dbReference>
<accession>A0ABR8JNR1</accession>
<evidence type="ECO:0000313" key="3">
    <source>
        <dbReference type="Proteomes" id="UP000642468"/>
    </source>
</evidence>
<sequence>MKKIYLSCVALALSAGFAQAGRLQNVVLSGAPRITILGGYQQAGPLQATFTITNNNTRSLQLGLQRQIISEVSGTENNFCFGTGCYPPSVTTAPSPITVAAGAIDNTFLGDYVTNGRAGITTIRYAVYEVGTQDSTYVTVVYDASRPLKTSPMAANEQVLSQPAPNPAAGGAAFRLTYNLPSHVRQAHLVLVSLSDGRRVYDLPLQGAGSFSGILAGGRIVDKAGAVTISTVGLARGLYSCLLITDDRSTPLAARRLLVQ</sequence>
<keyword evidence="1" id="KW-0732">Signal</keyword>
<name>A0ABR8JNR1_9BACT</name>
<proteinExistence type="predicted"/>
<keyword evidence="3" id="KW-1185">Reference proteome</keyword>
<feature type="signal peptide" evidence="1">
    <location>
        <begin position="1"/>
        <end position="20"/>
    </location>
</feature>
<organism evidence="2 3">
    <name type="scientific">Hymenobacter duratus</name>
    <dbReference type="NCBI Taxonomy" id="2771356"/>
    <lineage>
        <taxon>Bacteria</taxon>
        <taxon>Pseudomonadati</taxon>
        <taxon>Bacteroidota</taxon>
        <taxon>Cytophagia</taxon>
        <taxon>Cytophagales</taxon>
        <taxon>Hymenobacteraceae</taxon>
        <taxon>Hymenobacter</taxon>
    </lineage>
</organism>
<evidence type="ECO:0000313" key="2">
    <source>
        <dbReference type="EMBL" id="MBD2717070.1"/>
    </source>
</evidence>
<comment type="caution">
    <text evidence="2">The sequence shown here is derived from an EMBL/GenBank/DDBJ whole genome shotgun (WGS) entry which is preliminary data.</text>
</comment>
<dbReference type="EMBL" id="JACWZZ010000004">
    <property type="protein sequence ID" value="MBD2717070.1"/>
    <property type="molecule type" value="Genomic_DNA"/>
</dbReference>
<evidence type="ECO:0000256" key="1">
    <source>
        <dbReference type="SAM" id="SignalP"/>
    </source>
</evidence>
<protein>
    <submittedName>
        <fullName evidence="2">Uncharacterized protein</fullName>
    </submittedName>
</protein>
<reference evidence="2 3" key="1">
    <citation type="submission" date="2020-09" db="EMBL/GenBank/DDBJ databases">
        <authorList>
            <person name="Kim M.K."/>
        </authorList>
    </citation>
    <scope>NUCLEOTIDE SEQUENCE [LARGE SCALE GENOMIC DNA]</scope>
    <source>
        <strain evidence="2 3">BT646</strain>
    </source>
</reference>
<gene>
    <name evidence="2" type="ORF">IC231_18620</name>
</gene>